<comment type="caution">
    <text evidence="2">The sequence shown here is derived from an EMBL/GenBank/DDBJ whole genome shotgun (WGS) entry which is preliminary data.</text>
</comment>
<evidence type="ECO:0000313" key="3">
    <source>
        <dbReference type="Proteomes" id="UP001372834"/>
    </source>
</evidence>
<reference evidence="2 3" key="1">
    <citation type="submission" date="2023-10" db="EMBL/GenBank/DDBJ databases">
        <title>Genomes of two closely related lineages of the louse Polyplax serrata with different host specificities.</title>
        <authorList>
            <person name="Martinu J."/>
            <person name="Tarabai H."/>
            <person name="Stefka J."/>
            <person name="Hypsa V."/>
        </authorList>
    </citation>
    <scope>NUCLEOTIDE SEQUENCE [LARGE SCALE GENOMIC DNA]</scope>
    <source>
        <strain evidence="2">HR10_N</strain>
    </source>
</reference>
<evidence type="ECO:0000313" key="2">
    <source>
        <dbReference type="EMBL" id="KAK6643764.1"/>
    </source>
</evidence>
<accession>A0AAN8XMV0</accession>
<protein>
    <submittedName>
        <fullName evidence="2">Uncharacterized protein</fullName>
    </submittedName>
</protein>
<gene>
    <name evidence="2" type="ORF">RUM43_000027</name>
</gene>
<proteinExistence type="predicted"/>
<name>A0AAN8XMV0_POLSC</name>
<feature type="region of interest" description="Disordered" evidence="1">
    <location>
        <begin position="30"/>
        <end position="49"/>
    </location>
</feature>
<evidence type="ECO:0000256" key="1">
    <source>
        <dbReference type="SAM" id="MobiDB-lite"/>
    </source>
</evidence>
<sequence>MKGAENEEGDERRAGTTWCGKENSISELGIRMDKRRKKRLGQKGQGNIYDKNTTQELRNEFTGFANPLTSDFWKFFNFTFRSEKSLGLNDITDMKMYHCNTYH</sequence>
<organism evidence="2 3">
    <name type="scientific">Polyplax serrata</name>
    <name type="common">Common mouse louse</name>
    <dbReference type="NCBI Taxonomy" id="468196"/>
    <lineage>
        <taxon>Eukaryota</taxon>
        <taxon>Metazoa</taxon>
        <taxon>Ecdysozoa</taxon>
        <taxon>Arthropoda</taxon>
        <taxon>Hexapoda</taxon>
        <taxon>Insecta</taxon>
        <taxon>Pterygota</taxon>
        <taxon>Neoptera</taxon>
        <taxon>Paraneoptera</taxon>
        <taxon>Psocodea</taxon>
        <taxon>Troctomorpha</taxon>
        <taxon>Phthiraptera</taxon>
        <taxon>Anoplura</taxon>
        <taxon>Polyplacidae</taxon>
        <taxon>Polyplax</taxon>
    </lineage>
</organism>
<dbReference type="EMBL" id="JAWJWE010000001">
    <property type="protein sequence ID" value="KAK6643764.1"/>
    <property type="molecule type" value="Genomic_DNA"/>
</dbReference>
<dbReference type="AlphaFoldDB" id="A0AAN8XMV0"/>
<dbReference type="Proteomes" id="UP001372834">
    <property type="component" value="Unassembled WGS sequence"/>
</dbReference>